<evidence type="ECO:0000313" key="2">
    <source>
        <dbReference type="EMBL" id="KAB8416400.1"/>
    </source>
</evidence>
<sequence length="118" mass="13163">MESAKHGHPARAVHVEPCNVQEGHADAYGQGKSKWGHGRQTRQGGAAPPPNQMKREESARHPASAHLLAHTCPPRGRRASLEQQWAIVGLDSGPPVFQGPRIWRHWIGRRRTRRLRGV</sequence>
<keyword evidence="3" id="KW-1185">Reference proteome</keyword>
<proteinExistence type="predicted"/>
<accession>A0A5N6KZH5</accession>
<evidence type="ECO:0000256" key="1">
    <source>
        <dbReference type="SAM" id="MobiDB-lite"/>
    </source>
</evidence>
<dbReference type="AlphaFoldDB" id="A0A5N6KZH5"/>
<organism evidence="2 3">
    <name type="scientific">Carpinus fangiana</name>
    <dbReference type="NCBI Taxonomy" id="176857"/>
    <lineage>
        <taxon>Eukaryota</taxon>
        <taxon>Viridiplantae</taxon>
        <taxon>Streptophyta</taxon>
        <taxon>Embryophyta</taxon>
        <taxon>Tracheophyta</taxon>
        <taxon>Spermatophyta</taxon>
        <taxon>Magnoliopsida</taxon>
        <taxon>eudicotyledons</taxon>
        <taxon>Gunneridae</taxon>
        <taxon>Pentapetalae</taxon>
        <taxon>rosids</taxon>
        <taxon>fabids</taxon>
        <taxon>Fagales</taxon>
        <taxon>Betulaceae</taxon>
        <taxon>Carpinus</taxon>
    </lineage>
</organism>
<feature type="region of interest" description="Disordered" evidence="1">
    <location>
        <begin position="1"/>
        <end position="76"/>
    </location>
</feature>
<dbReference type="Proteomes" id="UP000327013">
    <property type="component" value="Unassembled WGS sequence"/>
</dbReference>
<evidence type="ECO:0000313" key="3">
    <source>
        <dbReference type="Proteomes" id="UP000327013"/>
    </source>
</evidence>
<feature type="compositionally biased region" description="Basic residues" evidence="1">
    <location>
        <begin position="1"/>
        <end position="11"/>
    </location>
</feature>
<protein>
    <submittedName>
        <fullName evidence="2">Uncharacterized protein</fullName>
    </submittedName>
</protein>
<gene>
    <name evidence="2" type="ORF">FH972_024919</name>
</gene>
<reference evidence="2 3" key="1">
    <citation type="submission" date="2019-06" db="EMBL/GenBank/DDBJ databases">
        <title>A chromosomal-level reference genome of Carpinus fangiana (Coryloideae, Betulaceae).</title>
        <authorList>
            <person name="Yang X."/>
            <person name="Wang Z."/>
            <person name="Zhang L."/>
            <person name="Hao G."/>
            <person name="Liu J."/>
            <person name="Yang Y."/>
        </authorList>
    </citation>
    <scope>NUCLEOTIDE SEQUENCE [LARGE SCALE GENOMIC DNA]</scope>
    <source>
        <strain evidence="2">Cfa_2016G</strain>
        <tissue evidence="2">Leaf</tissue>
    </source>
</reference>
<dbReference type="EMBL" id="VIBQ01000031">
    <property type="protein sequence ID" value="KAB8416400.1"/>
    <property type="molecule type" value="Genomic_DNA"/>
</dbReference>
<name>A0A5N6KZH5_9ROSI</name>
<comment type="caution">
    <text evidence="2">The sequence shown here is derived from an EMBL/GenBank/DDBJ whole genome shotgun (WGS) entry which is preliminary data.</text>
</comment>